<dbReference type="InterPro" id="IPR058570">
    <property type="entry name" value="HROB_OB"/>
</dbReference>
<dbReference type="EMBL" id="BQNB010009288">
    <property type="protein sequence ID" value="GJS61405.1"/>
    <property type="molecule type" value="Genomic_DNA"/>
</dbReference>
<gene>
    <name evidence="2" type="ORF">Tco_0656189</name>
</gene>
<evidence type="ECO:0000259" key="1">
    <source>
        <dbReference type="Pfam" id="PF15072"/>
    </source>
</evidence>
<protein>
    <submittedName>
        <fullName evidence="2">GPCR kinase</fullName>
    </submittedName>
</protein>
<reference evidence="2" key="2">
    <citation type="submission" date="2022-01" db="EMBL/GenBank/DDBJ databases">
        <authorList>
            <person name="Yamashiro T."/>
            <person name="Shiraishi A."/>
            <person name="Satake H."/>
            <person name="Nakayama K."/>
        </authorList>
    </citation>
    <scope>NUCLEOTIDE SEQUENCE</scope>
</reference>
<feature type="domain" description="Homologous recombination OB-fold protein OB-fold" evidence="1">
    <location>
        <begin position="8"/>
        <end position="71"/>
    </location>
</feature>
<proteinExistence type="predicted"/>
<name>A0ABQ4X991_9ASTR</name>
<dbReference type="GO" id="GO:0016301">
    <property type="term" value="F:kinase activity"/>
    <property type="evidence" value="ECO:0007669"/>
    <property type="project" value="UniProtKB-KW"/>
</dbReference>
<keyword evidence="2" id="KW-0808">Transferase</keyword>
<organism evidence="2 3">
    <name type="scientific">Tanacetum coccineum</name>
    <dbReference type="NCBI Taxonomy" id="301880"/>
    <lineage>
        <taxon>Eukaryota</taxon>
        <taxon>Viridiplantae</taxon>
        <taxon>Streptophyta</taxon>
        <taxon>Embryophyta</taxon>
        <taxon>Tracheophyta</taxon>
        <taxon>Spermatophyta</taxon>
        <taxon>Magnoliopsida</taxon>
        <taxon>eudicotyledons</taxon>
        <taxon>Gunneridae</taxon>
        <taxon>Pentapetalae</taxon>
        <taxon>asterids</taxon>
        <taxon>campanulids</taxon>
        <taxon>Asterales</taxon>
        <taxon>Asteraceae</taxon>
        <taxon>Asteroideae</taxon>
        <taxon>Anthemideae</taxon>
        <taxon>Anthemidinae</taxon>
        <taxon>Tanacetum</taxon>
    </lineage>
</organism>
<sequence length="84" mass="9125">MACSVLHTSDEIKAMVEKQIEEDKARQLAIMNLAVEYGAAMILANVSVFIPKPSKNYLNITMINVVKVFHKDTVPKSGSGSDSG</sequence>
<dbReference type="Proteomes" id="UP001151760">
    <property type="component" value="Unassembled WGS sequence"/>
</dbReference>
<dbReference type="Pfam" id="PF15072">
    <property type="entry name" value="HROB"/>
    <property type="match status" value="1"/>
</dbReference>
<keyword evidence="2" id="KW-0418">Kinase</keyword>
<comment type="caution">
    <text evidence="2">The sequence shown here is derived from an EMBL/GenBank/DDBJ whole genome shotgun (WGS) entry which is preliminary data.</text>
</comment>
<accession>A0ABQ4X991</accession>
<evidence type="ECO:0000313" key="3">
    <source>
        <dbReference type="Proteomes" id="UP001151760"/>
    </source>
</evidence>
<evidence type="ECO:0000313" key="2">
    <source>
        <dbReference type="EMBL" id="GJS61405.1"/>
    </source>
</evidence>
<keyword evidence="3" id="KW-1185">Reference proteome</keyword>
<reference evidence="2" key="1">
    <citation type="journal article" date="2022" name="Int. J. Mol. Sci.">
        <title>Draft Genome of Tanacetum Coccineum: Genomic Comparison of Closely Related Tanacetum-Family Plants.</title>
        <authorList>
            <person name="Yamashiro T."/>
            <person name="Shiraishi A."/>
            <person name="Nakayama K."/>
            <person name="Satake H."/>
        </authorList>
    </citation>
    <scope>NUCLEOTIDE SEQUENCE</scope>
</reference>